<accession>A0A1R1PCB5</accession>
<evidence type="ECO:0000313" key="3">
    <source>
        <dbReference type="EMBL" id="OMH78604.1"/>
    </source>
</evidence>
<dbReference type="AlphaFoldDB" id="A0A1R1PCB5"/>
<dbReference type="PANTHER" id="PTHR24198:SF165">
    <property type="entry name" value="ANKYRIN REPEAT-CONTAINING PROTEIN-RELATED"/>
    <property type="match status" value="1"/>
</dbReference>
<dbReference type="InterPro" id="IPR002110">
    <property type="entry name" value="Ankyrin_rpt"/>
</dbReference>
<comment type="caution">
    <text evidence="3">The sequence shown here is derived from an EMBL/GenBank/DDBJ whole genome shotgun (WGS) entry which is preliminary data.</text>
</comment>
<keyword evidence="1" id="KW-0677">Repeat</keyword>
<dbReference type="PANTHER" id="PTHR24198">
    <property type="entry name" value="ANKYRIN REPEAT AND PROTEIN KINASE DOMAIN-CONTAINING PROTEIN"/>
    <property type="match status" value="1"/>
</dbReference>
<keyword evidence="2" id="KW-0040">ANK repeat</keyword>
<evidence type="ECO:0000313" key="4">
    <source>
        <dbReference type="Proteomes" id="UP000188320"/>
    </source>
</evidence>
<dbReference type="Gene3D" id="1.25.40.20">
    <property type="entry name" value="Ankyrin repeat-containing domain"/>
    <property type="match status" value="2"/>
</dbReference>
<proteinExistence type="predicted"/>
<keyword evidence="4" id="KW-1185">Reference proteome</keyword>
<protein>
    <submittedName>
        <fullName evidence="3">Putative ankyrin repeat protein</fullName>
    </submittedName>
</protein>
<dbReference type="Pfam" id="PF12796">
    <property type="entry name" value="Ank_2"/>
    <property type="match status" value="2"/>
</dbReference>
<reference evidence="4" key="1">
    <citation type="submission" date="2017-01" db="EMBL/GenBank/DDBJ databases">
        <authorList>
            <person name="Wang Y."/>
            <person name="White M."/>
            <person name="Kvist S."/>
            <person name="Moncalvo J.-M."/>
        </authorList>
    </citation>
    <scope>NUCLEOTIDE SEQUENCE [LARGE SCALE GENOMIC DNA]</scope>
    <source>
        <strain evidence="4">COL-18-3</strain>
    </source>
</reference>
<organism evidence="3 4">
    <name type="scientific">Zancudomyces culisetae</name>
    <name type="common">Gut fungus</name>
    <name type="synonym">Smittium culisetae</name>
    <dbReference type="NCBI Taxonomy" id="1213189"/>
    <lineage>
        <taxon>Eukaryota</taxon>
        <taxon>Fungi</taxon>
        <taxon>Fungi incertae sedis</taxon>
        <taxon>Zoopagomycota</taxon>
        <taxon>Kickxellomycotina</taxon>
        <taxon>Harpellomycetes</taxon>
        <taxon>Harpellales</taxon>
        <taxon>Legeriomycetaceae</taxon>
        <taxon>Zancudomyces</taxon>
    </lineage>
</organism>
<dbReference type="OrthoDB" id="194358at2759"/>
<dbReference type="Proteomes" id="UP000188320">
    <property type="component" value="Unassembled WGS sequence"/>
</dbReference>
<dbReference type="SUPFAM" id="SSF48403">
    <property type="entry name" value="Ankyrin repeat"/>
    <property type="match status" value="1"/>
</dbReference>
<gene>
    <name evidence="3" type="ORF">AX774_g7992</name>
</gene>
<evidence type="ECO:0000256" key="2">
    <source>
        <dbReference type="ARBA" id="ARBA00023043"/>
    </source>
</evidence>
<name>A0A1R1PCB5_ZANCU</name>
<evidence type="ECO:0000256" key="1">
    <source>
        <dbReference type="ARBA" id="ARBA00022737"/>
    </source>
</evidence>
<dbReference type="SMART" id="SM00248">
    <property type="entry name" value="ANK"/>
    <property type="match status" value="7"/>
</dbReference>
<dbReference type="EMBL" id="LSSK01001882">
    <property type="protein sequence ID" value="OMH78604.1"/>
    <property type="molecule type" value="Genomic_DNA"/>
</dbReference>
<sequence length="419" mass="47404">MKLKGGSDGFEEACKSDKVEVLKHWIRSGGMVPKNPKHSCINMACLLGNFGMVKLLVENGVDLSDPNQNNATLGNICGYQLEYACFIENIELVKTILEYYDGLGVLERKDKINTKKRKRVQDFDCLDHENTGKLEEYKITKTLLEKGENIQNSDLLNGVKIAIEMDNIKTLKILLAYKIDFCNHSEVLIAVIGNKNIDMIKLLLKNGLNVKTNKYIINLALGTKNFEIIRLLLEHGVQVDKDSDYLDCLITGDIKILKLVLSYRPYIGGSSRLLETAIELNKLEAVKLLLKDTTSLKDSKYNHVLQACKRNNTEMLKMLLEKGARLTRGRKSGVIQACENNNLKMLKLLFENNARLLKKDYGLREACYHRNLELIKLLLKYGADISRHIGSIMKIAKDLDDHELIEFCQNKGSGNLELG</sequence>
<dbReference type="InterPro" id="IPR036770">
    <property type="entry name" value="Ankyrin_rpt-contain_sf"/>
</dbReference>